<dbReference type="AlphaFoldDB" id="A0A1B7MG44"/>
<keyword evidence="2" id="KW-1185">Reference proteome</keyword>
<protein>
    <recommendedName>
        <fullName evidence="3">Alcohol dehydrogenase-like C-terminal domain-containing protein</fullName>
    </recommendedName>
</protein>
<dbReference type="STRING" id="1314800.A0A1B7MG44"/>
<organism evidence="1 2">
    <name type="scientific">Rhizopogon vinicolor AM-OR11-026</name>
    <dbReference type="NCBI Taxonomy" id="1314800"/>
    <lineage>
        <taxon>Eukaryota</taxon>
        <taxon>Fungi</taxon>
        <taxon>Dikarya</taxon>
        <taxon>Basidiomycota</taxon>
        <taxon>Agaricomycotina</taxon>
        <taxon>Agaricomycetes</taxon>
        <taxon>Agaricomycetidae</taxon>
        <taxon>Boletales</taxon>
        <taxon>Suillineae</taxon>
        <taxon>Rhizopogonaceae</taxon>
        <taxon>Rhizopogon</taxon>
    </lineage>
</organism>
<dbReference type="InParanoid" id="A0A1B7MG44"/>
<proteinExistence type="predicted"/>
<reference evidence="1 2" key="1">
    <citation type="submission" date="2016-06" db="EMBL/GenBank/DDBJ databases">
        <title>Comparative genomics of the ectomycorrhizal sister species Rhizopogon vinicolor and Rhizopogon vesiculosus (Basidiomycota: Boletales) reveals a divergence of the mating type B locus.</title>
        <authorList>
            <consortium name="DOE Joint Genome Institute"/>
            <person name="Mujic A.B."/>
            <person name="Kuo A."/>
            <person name="Tritt A."/>
            <person name="Lipzen A."/>
            <person name="Chen C."/>
            <person name="Johnson J."/>
            <person name="Sharma A."/>
            <person name="Barry K."/>
            <person name="Grigoriev I.V."/>
            <person name="Spatafora J.W."/>
        </authorList>
    </citation>
    <scope>NUCLEOTIDE SEQUENCE [LARGE SCALE GENOMIC DNA]</scope>
    <source>
        <strain evidence="1 2">AM-OR11-026</strain>
    </source>
</reference>
<dbReference type="PANTHER" id="PTHR43205">
    <property type="entry name" value="PROSTAGLANDIN REDUCTASE"/>
    <property type="match status" value="1"/>
</dbReference>
<evidence type="ECO:0000313" key="2">
    <source>
        <dbReference type="Proteomes" id="UP000092154"/>
    </source>
</evidence>
<dbReference type="PANTHER" id="PTHR43205:SF42">
    <property type="entry name" value="ALCOHOL DEHYDROGENASE, ZINC-CONTAINING (AFU_ORTHOLOGUE AFUA_7G04530)"/>
    <property type="match status" value="1"/>
</dbReference>
<dbReference type="Gene3D" id="3.40.50.720">
    <property type="entry name" value="NAD(P)-binding Rossmann-like Domain"/>
    <property type="match status" value="1"/>
</dbReference>
<dbReference type="OrthoDB" id="809632at2759"/>
<name>A0A1B7MG44_9AGAM</name>
<dbReference type="EMBL" id="KV449341">
    <property type="protein sequence ID" value="OAX31572.1"/>
    <property type="molecule type" value="Genomic_DNA"/>
</dbReference>
<accession>A0A1B7MG44</accession>
<dbReference type="Gene3D" id="3.90.180.10">
    <property type="entry name" value="Medium-chain alcohol dehydrogenases, catalytic domain"/>
    <property type="match status" value="1"/>
</dbReference>
<evidence type="ECO:0008006" key="3">
    <source>
        <dbReference type="Google" id="ProtNLM"/>
    </source>
</evidence>
<dbReference type="Proteomes" id="UP000092154">
    <property type="component" value="Unassembled WGS sequence"/>
</dbReference>
<sequence>MQYQSLIGQRTGIEGFIVLDYVKDYPRAIKEIATGLADRSIKRKLHIVDGLQNAPSALPMLFSGTNTGKLVVKVSDEPRVVAKL</sequence>
<evidence type="ECO:0000313" key="1">
    <source>
        <dbReference type="EMBL" id="OAX31572.1"/>
    </source>
</evidence>
<dbReference type="GO" id="GO:0016628">
    <property type="term" value="F:oxidoreductase activity, acting on the CH-CH group of donors, NAD or NADP as acceptor"/>
    <property type="evidence" value="ECO:0007669"/>
    <property type="project" value="InterPro"/>
</dbReference>
<gene>
    <name evidence="1" type="ORF">K503DRAFT_805965</name>
</gene>
<dbReference type="InterPro" id="IPR045010">
    <property type="entry name" value="MDR_fam"/>
</dbReference>